<dbReference type="InterPro" id="IPR035897">
    <property type="entry name" value="Toll_tir_struct_dom_sf"/>
</dbReference>
<dbReference type="Pfam" id="PF13676">
    <property type="entry name" value="TIR_2"/>
    <property type="match status" value="1"/>
</dbReference>
<comment type="caution">
    <text evidence="2">The sequence shown here is derived from an EMBL/GenBank/DDBJ whole genome shotgun (WGS) entry which is preliminary data.</text>
</comment>
<dbReference type="EMBL" id="JANUGW010000023">
    <property type="protein sequence ID" value="MCS0584600.1"/>
    <property type="molecule type" value="Genomic_DNA"/>
</dbReference>
<dbReference type="SMART" id="SM00255">
    <property type="entry name" value="TIR"/>
    <property type="match status" value="1"/>
</dbReference>
<name>A0ABT1ZXE3_9BURK</name>
<evidence type="ECO:0000313" key="3">
    <source>
        <dbReference type="Proteomes" id="UP001204151"/>
    </source>
</evidence>
<dbReference type="InterPro" id="IPR000157">
    <property type="entry name" value="TIR_dom"/>
</dbReference>
<gene>
    <name evidence="2" type="ORF">NX784_23735</name>
</gene>
<dbReference type="Proteomes" id="UP001204151">
    <property type="component" value="Unassembled WGS sequence"/>
</dbReference>
<reference evidence="2 3" key="1">
    <citation type="submission" date="2022-08" db="EMBL/GenBank/DDBJ databases">
        <title>Reclassification of Massilia species as members of the genera Telluria, Duganella, Pseudoduganella, Mokoshia gen. nov. and Zemynaea gen. nov. using orthogonal and non-orthogonal genome-based approaches.</title>
        <authorList>
            <person name="Bowman J.P."/>
        </authorList>
    </citation>
    <scope>NUCLEOTIDE SEQUENCE [LARGE SCALE GENOMIC DNA]</scope>
    <source>
        <strain evidence="2 3">JCM 31316</strain>
    </source>
</reference>
<dbReference type="RefSeq" id="WP_258819152.1">
    <property type="nucleotide sequence ID" value="NZ_JANUGW010000023.1"/>
</dbReference>
<evidence type="ECO:0000313" key="2">
    <source>
        <dbReference type="EMBL" id="MCS0584600.1"/>
    </source>
</evidence>
<sequence length="332" mass="37127">MRSVDFDIALSFAGEDREYVDRVANLLRDSGVNVFYDIFEEATLWGKNLYDYLSDVYQNKALYTIMFISEHYARKLWTNHERQAMQARAFQEHQEYILPARFDETPIPGVLPTTGYISLSNRSPEDFVKVIQKKLVNSGRTIPSESIRRAMFSVASAPRLDPITATVTVLNEEKQPIARASLTAIADNGTTKDALTSAEGTAAITIQTRRLYKLLIAHPDYPGAVVANWDPSDDLTVTLCATENLGSVIMHSTGHIPGLEGRLNPIMDTSSRTYLYADNIAINRGVQQPGNFQVDVPLELEDSNGVVMQVRVLHIQGHTSLIEYAHSRHSKL</sequence>
<organism evidence="2 3">
    <name type="scientific">Massilia pinisoli</name>
    <dbReference type="NCBI Taxonomy" id="1772194"/>
    <lineage>
        <taxon>Bacteria</taxon>
        <taxon>Pseudomonadati</taxon>
        <taxon>Pseudomonadota</taxon>
        <taxon>Betaproteobacteria</taxon>
        <taxon>Burkholderiales</taxon>
        <taxon>Oxalobacteraceae</taxon>
        <taxon>Telluria group</taxon>
        <taxon>Massilia</taxon>
    </lineage>
</organism>
<accession>A0ABT1ZXE3</accession>
<evidence type="ECO:0000259" key="1">
    <source>
        <dbReference type="SMART" id="SM00255"/>
    </source>
</evidence>
<dbReference type="SUPFAM" id="SSF52200">
    <property type="entry name" value="Toll/Interleukin receptor TIR domain"/>
    <property type="match status" value="1"/>
</dbReference>
<keyword evidence="3" id="KW-1185">Reference proteome</keyword>
<proteinExistence type="predicted"/>
<feature type="domain" description="TIR" evidence="1">
    <location>
        <begin position="5"/>
        <end position="145"/>
    </location>
</feature>
<protein>
    <submittedName>
        <fullName evidence="2">TIR domain-containing protein</fullName>
    </submittedName>
</protein>
<dbReference type="Gene3D" id="3.40.50.10140">
    <property type="entry name" value="Toll/interleukin-1 receptor homology (TIR) domain"/>
    <property type="match status" value="1"/>
</dbReference>